<organism evidence="5">
    <name type="scientific">Streptomyces sp. R11</name>
    <dbReference type="NCBI Taxonomy" id="3238625"/>
    <lineage>
        <taxon>Bacteria</taxon>
        <taxon>Bacillati</taxon>
        <taxon>Actinomycetota</taxon>
        <taxon>Actinomycetes</taxon>
        <taxon>Kitasatosporales</taxon>
        <taxon>Streptomycetaceae</taxon>
        <taxon>Streptomyces</taxon>
    </lineage>
</organism>
<dbReference type="GO" id="GO:0005524">
    <property type="term" value="F:ATP binding"/>
    <property type="evidence" value="ECO:0007669"/>
    <property type="project" value="UniProtKB-UniRule"/>
</dbReference>
<keyword evidence="5" id="KW-0808">Transferase</keyword>
<dbReference type="SMART" id="SM00220">
    <property type="entry name" value="S_TKc"/>
    <property type="match status" value="1"/>
</dbReference>
<dbReference type="Gene3D" id="1.10.510.10">
    <property type="entry name" value="Transferase(Phosphotransferase) domain 1"/>
    <property type="match status" value="1"/>
</dbReference>
<dbReference type="Pfam" id="PF00069">
    <property type="entry name" value="Pkinase"/>
    <property type="match status" value="1"/>
</dbReference>
<proteinExistence type="predicted"/>
<feature type="compositionally biased region" description="Gly residues" evidence="2">
    <location>
        <begin position="1"/>
        <end position="18"/>
    </location>
</feature>
<evidence type="ECO:0000256" key="1">
    <source>
        <dbReference type="PROSITE-ProRule" id="PRU10141"/>
    </source>
</evidence>
<dbReference type="EC" id="2.7.11.1" evidence="5"/>
<keyword evidence="1" id="KW-0067">ATP-binding</keyword>
<dbReference type="EMBL" id="CP163432">
    <property type="protein sequence ID" value="XDQ08367.1"/>
    <property type="molecule type" value="Genomic_DNA"/>
</dbReference>
<dbReference type="GO" id="GO:0004674">
    <property type="term" value="F:protein serine/threonine kinase activity"/>
    <property type="evidence" value="ECO:0007669"/>
    <property type="project" value="UniProtKB-EC"/>
</dbReference>
<keyword evidence="1" id="KW-0547">Nucleotide-binding</keyword>
<feature type="region of interest" description="Disordered" evidence="2">
    <location>
        <begin position="1"/>
        <end position="52"/>
    </location>
</feature>
<dbReference type="Gene3D" id="1.10.530.10">
    <property type="match status" value="1"/>
</dbReference>
<dbReference type="CDD" id="cd14014">
    <property type="entry name" value="STKc_PknB_like"/>
    <property type="match status" value="1"/>
</dbReference>
<dbReference type="InterPro" id="IPR023346">
    <property type="entry name" value="Lysozyme-like_dom_sf"/>
</dbReference>
<dbReference type="InterPro" id="IPR017441">
    <property type="entry name" value="Protein_kinase_ATP_BS"/>
</dbReference>
<keyword evidence="5" id="KW-0418">Kinase</keyword>
<dbReference type="PANTHER" id="PTHR44329">
    <property type="entry name" value="SERINE/THREONINE-PROTEIN KINASE TNNI3K-RELATED"/>
    <property type="match status" value="1"/>
</dbReference>
<reference evidence="5" key="1">
    <citation type="submission" date="2024-07" db="EMBL/GenBank/DDBJ databases">
        <authorList>
            <person name="Yu S.T."/>
        </authorList>
    </citation>
    <scope>NUCLEOTIDE SEQUENCE</scope>
    <source>
        <strain evidence="5">R11</strain>
    </source>
</reference>
<dbReference type="InterPro" id="IPR000719">
    <property type="entry name" value="Prot_kinase_dom"/>
</dbReference>
<keyword evidence="3" id="KW-1133">Transmembrane helix</keyword>
<dbReference type="AlphaFoldDB" id="A0AB39MT66"/>
<accession>A0AB39MT66</accession>
<keyword evidence="3" id="KW-0812">Transmembrane</keyword>
<feature type="domain" description="Protein kinase" evidence="4">
    <location>
        <begin position="77"/>
        <end position="351"/>
    </location>
</feature>
<feature type="binding site" evidence="1">
    <location>
        <position position="106"/>
    </location>
    <ligand>
        <name>ATP</name>
        <dbReference type="ChEBI" id="CHEBI:30616"/>
    </ligand>
</feature>
<gene>
    <name evidence="5" type="ORF">AB5J55_01210</name>
</gene>
<evidence type="ECO:0000256" key="3">
    <source>
        <dbReference type="SAM" id="Phobius"/>
    </source>
</evidence>
<dbReference type="InterPro" id="IPR051681">
    <property type="entry name" value="Ser/Thr_Kinases-Pseudokinases"/>
</dbReference>
<dbReference type="InterPro" id="IPR011009">
    <property type="entry name" value="Kinase-like_dom_sf"/>
</dbReference>
<sequence>MTPSGAGGGALGASGDGGSALPSGDGEDVLGASGGDGNGALGPSRDGEDALAASEDGEGLLGAPAPRLPAGFRIEGWELDAVIGSGGWGTVYEARSVADGTTVAVKVLPTGALAPGQRAALGELVAREVRFSTEADHPHLVRTRAVCTLDVPELPALDGAIALVMDRAEASLRQVLDAAETGRPVPDAIRMLRGVAAGLAHMHDAGWVHGDLKPANVLLGAGGEVWLADFGLATELDGTHAHMPPLGTLDHLPPEWWSQRTGADGSVVRPTADIWAFGVLAHQVLTGGLHPFSGATARARSLAAQAYARGSAPLRLDAGLEEDWRRLIGDCLAPDHAARLPHTAAGLAARIDALPSGRDRRRRLLPAAGVALAGVAAATAVAVAGFALFGSDSDEDGDRGGGRGTPPVVTGTPVVAAGEIPQDSDVPEALRPVIVGAARRCTDAEVTPALLAALLKAESGFDTNAARPATDEHGIAMWTPSVFRAWAVDGDGDGDKDHLSPPDAIHTMSLYVCWLDQRFKQARLPTEDLPALIAAGYRTSDRTVIEERGVPERVRPHVEKVLRFLADYER</sequence>
<dbReference type="PROSITE" id="PS00107">
    <property type="entry name" value="PROTEIN_KINASE_ATP"/>
    <property type="match status" value="1"/>
</dbReference>
<evidence type="ECO:0000313" key="5">
    <source>
        <dbReference type="EMBL" id="XDQ08367.1"/>
    </source>
</evidence>
<protein>
    <submittedName>
        <fullName evidence="5">Serine/threonine-protein kinase</fullName>
        <ecNumber evidence="5">2.7.11.1</ecNumber>
    </submittedName>
</protein>
<evidence type="ECO:0000259" key="4">
    <source>
        <dbReference type="PROSITE" id="PS50011"/>
    </source>
</evidence>
<dbReference type="RefSeq" id="WP_369268822.1">
    <property type="nucleotide sequence ID" value="NZ_CP163432.1"/>
</dbReference>
<name>A0AB39MT66_9ACTN</name>
<dbReference type="SUPFAM" id="SSF56112">
    <property type="entry name" value="Protein kinase-like (PK-like)"/>
    <property type="match status" value="1"/>
</dbReference>
<dbReference type="SUPFAM" id="SSF53955">
    <property type="entry name" value="Lysozyme-like"/>
    <property type="match status" value="1"/>
</dbReference>
<dbReference type="PROSITE" id="PS50011">
    <property type="entry name" value="PROTEIN_KINASE_DOM"/>
    <property type="match status" value="1"/>
</dbReference>
<keyword evidence="3" id="KW-0472">Membrane</keyword>
<evidence type="ECO:0000256" key="2">
    <source>
        <dbReference type="SAM" id="MobiDB-lite"/>
    </source>
</evidence>
<feature type="transmembrane region" description="Helical" evidence="3">
    <location>
        <begin position="364"/>
        <end position="389"/>
    </location>
</feature>
<dbReference type="PANTHER" id="PTHR44329:SF214">
    <property type="entry name" value="PROTEIN KINASE DOMAIN-CONTAINING PROTEIN"/>
    <property type="match status" value="1"/>
</dbReference>